<feature type="compositionally biased region" description="Acidic residues" evidence="14">
    <location>
        <begin position="223"/>
        <end position="236"/>
    </location>
</feature>
<keyword evidence="16" id="KW-0808">Transferase</keyword>
<keyword evidence="8" id="KW-0597">Phosphoprotein</keyword>
<evidence type="ECO:0000313" key="15">
    <source>
        <dbReference type="Proteomes" id="UP000186698"/>
    </source>
</evidence>
<dbReference type="AlphaFoldDB" id="A0A1L8EKS0"/>
<evidence type="ECO:0000256" key="10">
    <source>
        <dbReference type="ARBA" id="ARBA00023130"/>
    </source>
</evidence>
<dbReference type="SMART" id="SM00233">
    <property type="entry name" value="PH"/>
    <property type="match status" value="1"/>
</dbReference>
<dbReference type="Bgee" id="108702518">
    <property type="expression patterns" value="Expressed in spleen and 17 other cell types or tissues"/>
</dbReference>
<evidence type="ECO:0000256" key="4">
    <source>
        <dbReference type="ARBA" id="ARBA00005864"/>
    </source>
</evidence>
<reference evidence="16" key="1">
    <citation type="submission" date="2025-08" db="UniProtKB">
        <authorList>
            <consortium name="RefSeq"/>
        </authorList>
    </citation>
    <scope>IDENTIFICATION</scope>
    <source>
        <strain evidence="16">J_2021</strain>
        <tissue evidence="16">Erythrocytes</tissue>
    </source>
</reference>
<evidence type="ECO:0000256" key="1">
    <source>
        <dbReference type="ARBA" id="ARBA00004123"/>
    </source>
</evidence>
<feature type="compositionally biased region" description="Polar residues" evidence="14">
    <location>
        <begin position="80"/>
        <end position="89"/>
    </location>
</feature>
<evidence type="ECO:0000313" key="16">
    <source>
        <dbReference type="RefSeq" id="XP_018093517.1"/>
    </source>
</evidence>
<dbReference type="RefSeq" id="XP_018093517.1">
    <property type="nucleotide sequence ID" value="XM_018238028.2"/>
</dbReference>
<evidence type="ECO:0000313" key="17">
    <source>
        <dbReference type="Xenbase" id="XB-GENE-6486020"/>
    </source>
</evidence>
<keyword evidence="10" id="KW-1064">Adaptive immunity</keyword>
<dbReference type="Gene3D" id="2.30.30.40">
    <property type="entry name" value="SH3 Domains"/>
    <property type="match status" value="1"/>
</dbReference>
<gene>
    <name evidence="16 17" type="primary">skap1.S</name>
</gene>
<dbReference type="PROSITE" id="PS50002">
    <property type="entry name" value="SH3"/>
    <property type="match status" value="1"/>
</dbReference>
<dbReference type="Gene3D" id="2.30.29.30">
    <property type="entry name" value="Pleckstrin-homology domain (PH domain)/Phosphotyrosine-binding domain (PTB)"/>
    <property type="match status" value="1"/>
</dbReference>
<dbReference type="Pfam" id="PF00018">
    <property type="entry name" value="SH3_1"/>
    <property type="match status" value="1"/>
</dbReference>
<keyword evidence="12" id="KW-0539">Nucleus</keyword>
<dbReference type="GO" id="GO:0002250">
    <property type="term" value="P:adaptive immune response"/>
    <property type="evidence" value="ECO:0007669"/>
    <property type="project" value="UniProtKB-KW"/>
</dbReference>
<dbReference type="SUPFAM" id="SSF50729">
    <property type="entry name" value="PH domain-like"/>
    <property type="match status" value="1"/>
</dbReference>
<dbReference type="FunFam" id="2.30.30.40:FF:000097">
    <property type="entry name" value="Putative src kinase-associated phosphoprotein 2"/>
    <property type="match status" value="1"/>
</dbReference>
<dbReference type="OrthoDB" id="243840at2759"/>
<dbReference type="InterPro" id="IPR001849">
    <property type="entry name" value="PH_domain"/>
</dbReference>
<name>A0A1L8EKS0_XENLA</name>
<evidence type="ECO:0000256" key="11">
    <source>
        <dbReference type="ARBA" id="ARBA00023136"/>
    </source>
</evidence>
<dbReference type="CTD" id="108702518"/>
<evidence type="ECO:0000256" key="6">
    <source>
        <dbReference type="ARBA" id="ARBA00022475"/>
    </source>
</evidence>
<evidence type="ECO:0000256" key="8">
    <source>
        <dbReference type="ARBA" id="ARBA00022553"/>
    </source>
</evidence>
<sequence length="355" mass="40972">MMQGQDIPRDVISLLKDAESYLAECLQNEKLSSRAREQRDEILHSFWQIRNRYSVEFVQKGGEAASPHTGQDDYDDIHSASYTPSQASDEVSFASDYADNEESEDEDIFNKVLKQGYLERRKKDHGFFGSEWQKRWCVLTKRTFLYYSSEKGKQPKGGFPIKDSLAQLTPHIRKDSRREGCFEIVTPDQHVFQFTASSPNDARDWVEQIQFLVKDIQSTIIPYDEDEEDDDEEPYDDVERPKSSPAVGLPNNIKDSLQEDDVYESIPGEEELEESEDEKATNYEMKPGEAVTTYGDYYQGLWNCFSDNNDELSFERGDLIHILSKEYGPYGWWVGELDGIVGIVPKDYLTLAYEL</sequence>
<dbReference type="GO" id="GO:0016301">
    <property type="term" value="F:kinase activity"/>
    <property type="evidence" value="ECO:0007669"/>
    <property type="project" value="UniProtKB-KW"/>
</dbReference>
<dbReference type="InterPro" id="IPR011993">
    <property type="entry name" value="PH-like_dom_sf"/>
</dbReference>
<comment type="similarity">
    <text evidence="4">Belongs to the SKAP family.</text>
</comment>
<dbReference type="Proteomes" id="UP000186698">
    <property type="component" value="Chromosome 9_10S"/>
</dbReference>
<dbReference type="KEGG" id="xla:108702518"/>
<dbReference type="Pfam" id="PF00169">
    <property type="entry name" value="PH"/>
    <property type="match status" value="1"/>
</dbReference>
<evidence type="ECO:0000256" key="9">
    <source>
        <dbReference type="ARBA" id="ARBA00022859"/>
    </source>
</evidence>
<dbReference type="PaxDb" id="8355-A0A1L8EKS0"/>
<dbReference type="GO" id="GO:0005634">
    <property type="term" value="C:nucleus"/>
    <property type="evidence" value="ECO:0007669"/>
    <property type="project" value="UniProtKB-SubCell"/>
</dbReference>
<keyword evidence="6" id="KW-1003">Cell membrane</keyword>
<dbReference type="GO" id="GO:0005737">
    <property type="term" value="C:cytoplasm"/>
    <property type="evidence" value="ECO:0000318"/>
    <property type="project" value="GO_Central"/>
</dbReference>
<evidence type="ECO:0000256" key="5">
    <source>
        <dbReference type="ARBA" id="ARBA00022443"/>
    </source>
</evidence>
<keyword evidence="11" id="KW-0472">Membrane</keyword>
<dbReference type="SUPFAM" id="SSF50044">
    <property type="entry name" value="SH3-domain"/>
    <property type="match status" value="1"/>
</dbReference>
<dbReference type="STRING" id="8355.A0A1L8EKS0"/>
<keyword evidence="7" id="KW-0963">Cytoplasm</keyword>
<dbReference type="SMART" id="SM00326">
    <property type="entry name" value="SH3"/>
    <property type="match status" value="1"/>
</dbReference>
<accession>A0A1L8EKS0</accession>
<dbReference type="GO" id="GO:0005886">
    <property type="term" value="C:plasma membrane"/>
    <property type="evidence" value="ECO:0000318"/>
    <property type="project" value="GO_Central"/>
</dbReference>
<dbReference type="InterPro" id="IPR037781">
    <property type="entry name" value="SKAP_fam"/>
</dbReference>
<organism evidence="15 16">
    <name type="scientific">Xenopus laevis</name>
    <name type="common">African clawed frog</name>
    <dbReference type="NCBI Taxonomy" id="8355"/>
    <lineage>
        <taxon>Eukaryota</taxon>
        <taxon>Metazoa</taxon>
        <taxon>Chordata</taxon>
        <taxon>Craniata</taxon>
        <taxon>Vertebrata</taxon>
        <taxon>Euteleostomi</taxon>
        <taxon>Amphibia</taxon>
        <taxon>Batrachia</taxon>
        <taxon>Anura</taxon>
        <taxon>Pipoidea</taxon>
        <taxon>Pipidae</taxon>
        <taxon>Xenopodinae</taxon>
        <taxon>Xenopus</taxon>
        <taxon>Xenopus</taxon>
    </lineage>
</organism>
<dbReference type="GeneID" id="108702518"/>
<dbReference type="PRINTS" id="PR00452">
    <property type="entry name" value="SH3DOMAIN"/>
</dbReference>
<evidence type="ECO:0000256" key="2">
    <source>
        <dbReference type="ARBA" id="ARBA00004236"/>
    </source>
</evidence>
<feature type="region of interest" description="Disordered" evidence="14">
    <location>
        <begin position="63"/>
        <end position="102"/>
    </location>
</feature>
<feature type="region of interest" description="Disordered" evidence="14">
    <location>
        <begin position="220"/>
        <end position="261"/>
    </location>
</feature>
<dbReference type="InterPro" id="IPR036028">
    <property type="entry name" value="SH3-like_dom_sf"/>
</dbReference>
<evidence type="ECO:0000256" key="13">
    <source>
        <dbReference type="ARBA" id="ARBA00039670"/>
    </source>
</evidence>
<protein>
    <recommendedName>
        <fullName evidence="13">Src kinase-associated phosphoprotein 1</fullName>
    </recommendedName>
</protein>
<dbReference type="PROSITE" id="PS50003">
    <property type="entry name" value="PH_DOMAIN"/>
    <property type="match status" value="1"/>
</dbReference>
<keyword evidence="9" id="KW-0391">Immunity</keyword>
<keyword evidence="5" id="KW-0728">SH3 domain</keyword>
<dbReference type="AGR" id="Xenbase:XB-GENE-6486020"/>
<dbReference type="OMA" id="NYYQGMW"/>
<comment type="subcellular location">
    <subcellularLocation>
        <location evidence="2">Cell membrane</location>
    </subcellularLocation>
    <subcellularLocation>
        <location evidence="3">Cytoplasm</location>
    </subcellularLocation>
    <subcellularLocation>
        <location evidence="1">Nucleus</location>
    </subcellularLocation>
</comment>
<evidence type="ECO:0000256" key="7">
    <source>
        <dbReference type="ARBA" id="ARBA00022490"/>
    </source>
</evidence>
<dbReference type="InterPro" id="IPR001452">
    <property type="entry name" value="SH3_domain"/>
</dbReference>
<evidence type="ECO:0000256" key="14">
    <source>
        <dbReference type="SAM" id="MobiDB-lite"/>
    </source>
</evidence>
<keyword evidence="15" id="KW-1185">Reference proteome</keyword>
<keyword evidence="16" id="KW-0418">Kinase</keyword>
<proteinExistence type="inferred from homology"/>
<evidence type="ECO:0000256" key="12">
    <source>
        <dbReference type="ARBA" id="ARBA00023242"/>
    </source>
</evidence>
<evidence type="ECO:0000256" key="3">
    <source>
        <dbReference type="ARBA" id="ARBA00004496"/>
    </source>
</evidence>
<dbReference type="PANTHER" id="PTHR15129">
    <property type="entry name" value="SRC-ASSOCIATED ADAPTOR PROTEIN"/>
    <property type="match status" value="1"/>
</dbReference>
<dbReference type="Xenbase" id="XB-GENE-6486020">
    <property type="gene designation" value="skap1.S"/>
</dbReference>
<dbReference type="Gene3D" id="6.10.250.220">
    <property type="match status" value="1"/>
</dbReference>
<dbReference type="PANTHER" id="PTHR15129:SF1">
    <property type="entry name" value="SRC KINASE-ASSOCIATED PHOSPHOPROTEIN 1"/>
    <property type="match status" value="1"/>
</dbReference>